<protein>
    <submittedName>
        <fullName evidence="2">Uncharacterized protein</fullName>
    </submittedName>
</protein>
<dbReference type="AlphaFoldDB" id="A0A1E5Q0A8"/>
<evidence type="ECO:0000313" key="2">
    <source>
        <dbReference type="EMBL" id="OEJ35156.1"/>
    </source>
</evidence>
<comment type="caution">
    <text evidence="2">The sequence shown here is derived from an EMBL/GenBank/DDBJ whole genome shotgun (WGS) entry which is preliminary data.</text>
</comment>
<evidence type="ECO:0000313" key="3">
    <source>
        <dbReference type="Proteomes" id="UP000095705"/>
    </source>
</evidence>
<dbReference type="STRING" id="36818.BGK67_30990"/>
<accession>A0A1E5Q0A8</accession>
<reference evidence="2 3" key="1">
    <citation type="submission" date="2016-08" db="EMBL/GenBank/DDBJ databases">
        <title>The complete genome of Streptomyces subrutilus 10-1-1.</title>
        <authorList>
            <person name="Chen X."/>
        </authorList>
    </citation>
    <scope>NUCLEOTIDE SEQUENCE [LARGE SCALE GENOMIC DNA]</scope>
    <source>
        <strain evidence="2 3">10-1-1</strain>
    </source>
</reference>
<dbReference type="Proteomes" id="UP000095705">
    <property type="component" value="Unassembled WGS sequence"/>
</dbReference>
<sequence length="158" mass="16595">MSGVPRTDYGPQQAREASDALETAVHRYMARIKTPIYTRRLVALLLPVAAREGAEGFAARTEIAEAYRRLAENGLMRDRLDHAEALIQLALIAGRRAARCAGGSADTTRPGGGSYVRRGTGLPEKANCGRSEACWSSGGIAGSAGSGSAPRPRGLGNT</sequence>
<feature type="region of interest" description="Disordered" evidence="1">
    <location>
        <begin position="139"/>
        <end position="158"/>
    </location>
</feature>
<evidence type="ECO:0000256" key="1">
    <source>
        <dbReference type="SAM" id="MobiDB-lite"/>
    </source>
</evidence>
<keyword evidence="3" id="KW-1185">Reference proteome</keyword>
<proteinExistence type="predicted"/>
<name>A0A1E5Q0A8_9ACTN</name>
<dbReference type="EMBL" id="MEHK01000001">
    <property type="protein sequence ID" value="OEJ35156.1"/>
    <property type="molecule type" value="Genomic_DNA"/>
</dbReference>
<organism evidence="2 3">
    <name type="scientific">Streptomyces subrutilus</name>
    <dbReference type="NCBI Taxonomy" id="36818"/>
    <lineage>
        <taxon>Bacteria</taxon>
        <taxon>Bacillati</taxon>
        <taxon>Actinomycetota</taxon>
        <taxon>Actinomycetes</taxon>
        <taxon>Kitasatosporales</taxon>
        <taxon>Streptomycetaceae</taxon>
        <taxon>Streptomyces</taxon>
    </lineage>
</organism>
<gene>
    <name evidence="2" type="ORF">BGK67_30990</name>
</gene>